<dbReference type="PANTHER" id="PTHR11616">
    <property type="entry name" value="SODIUM/CHLORIDE DEPENDENT TRANSPORTER"/>
    <property type="match status" value="1"/>
</dbReference>
<dbReference type="EMBL" id="CP000743">
    <property type="protein sequence ID" value="ABR56779.1"/>
    <property type="molecule type" value="Genomic_DNA"/>
</dbReference>
<dbReference type="eggNOG" id="arCOG04466">
    <property type="taxonomic scope" value="Archaea"/>
</dbReference>
<keyword evidence="5 7" id="KW-0472">Membrane</keyword>
<dbReference type="SUPFAM" id="SSF161070">
    <property type="entry name" value="SNF-like"/>
    <property type="match status" value="1"/>
</dbReference>
<reference evidence="8" key="1">
    <citation type="submission" date="2007-06" db="EMBL/GenBank/DDBJ databases">
        <title>Complete sequence of Methanococcus aeolicus Nankai-3.</title>
        <authorList>
            <consortium name="US DOE Joint Genome Institute"/>
            <person name="Copeland A."/>
            <person name="Lucas S."/>
            <person name="Lapidus A."/>
            <person name="Barry K."/>
            <person name="Glavina del Rio T."/>
            <person name="Dalin E."/>
            <person name="Tice H."/>
            <person name="Pitluck S."/>
            <person name="Chain P."/>
            <person name="Malfatti S."/>
            <person name="Shin M."/>
            <person name="Vergez L."/>
            <person name="Schmutz J."/>
            <person name="Larimer F."/>
            <person name="Land M."/>
            <person name="Hauser L."/>
            <person name="Kyrpides N."/>
            <person name="Lykidis A."/>
            <person name="Sieprawska-Lupa M."/>
            <person name="Whitman W.B."/>
            <person name="Richardson P."/>
        </authorList>
    </citation>
    <scope>NUCLEOTIDE SEQUENCE [LARGE SCALE GENOMIC DNA]</scope>
    <source>
        <strain evidence="8">Nankai-3</strain>
    </source>
</reference>
<evidence type="ECO:0000256" key="5">
    <source>
        <dbReference type="ARBA" id="ARBA00023136"/>
    </source>
</evidence>
<dbReference type="InterPro" id="IPR037272">
    <property type="entry name" value="SNS_sf"/>
</dbReference>
<gene>
    <name evidence="8" type="ordered locus">Maeo_1202</name>
</gene>
<feature type="transmembrane region" description="Helical" evidence="7">
    <location>
        <begin position="219"/>
        <end position="244"/>
    </location>
</feature>
<feature type="transmembrane region" description="Helical" evidence="7">
    <location>
        <begin position="12"/>
        <end position="30"/>
    </location>
</feature>
<evidence type="ECO:0000313" key="8">
    <source>
        <dbReference type="EMBL" id="ABR56779.1"/>
    </source>
</evidence>
<dbReference type="OrthoDB" id="99721at2157"/>
<comment type="subcellular location">
    <subcellularLocation>
        <location evidence="1">Membrane</location>
        <topology evidence="1">Multi-pass membrane protein</topology>
    </subcellularLocation>
</comment>
<dbReference type="KEGG" id="mae:Maeo_1202"/>
<dbReference type="CDD" id="cd10334">
    <property type="entry name" value="SLC6sbd_u1"/>
    <property type="match status" value="1"/>
</dbReference>
<proteinExistence type="inferred from homology"/>
<evidence type="ECO:0000256" key="2">
    <source>
        <dbReference type="ARBA" id="ARBA00022448"/>
    </source>
</evidence>
<dbReference type="AlphaFoldDB" id="A6UWA7"/>
<keyword evidence="3 6" id="KW-0812">Transmembrane</keyword>
<feature type="transmembrane region" description="Helical" evidence="7">
    <location>
        <begin position="356"/>
        <end position="379"/>
    </location>
</feature>
<name>A6UWA7_META3</name>
<dbReference type="HOGENOM" id="CLU_006855_3_3_2"/>
<dbReference type="PROSITE" id="PS00610">
    <property type="entry name" value="NA_NEUROTRAN_SYMP_1"/>
    <property type="match status" value="1"/>
</dbReference>
<feature type="transmembrane region" description="Helical" evidence="7">
    <location>
        <begin position="256"/>
        <end position="280"/>
    </location>
</feature>
<accession>A6UWA7</accession>
<evidence type="ECO:0000256" key="1">
    <source>
        <dbReference type="ARBA" id="ARBA00004141"/>
    </source>
</evidence>
<sequence length="494" mass="54329">MAREQWSSNIGFILAAVGSAVGLGNIWRFPYVVYNNGGGAFLIPYFIALLCVGISVILLELVLGHSTRGSAPLAFRKLSEKYEWIGWLAVISGFTITTYYMAIIGWCLYYLVNLILYGFPTDFTSYFFDDILRSSMGPENIWSFSTGILASVALLWLINYVIIRSGVKNGLEKANKLLMPLLFILTLILVLRGITLPGAMDGINWYLTPDFSILLNAQVWIAAFSQIFFSLSLGYGIMIAYASYLPKKSDLTTNAFAISLLNCGYSFLVGFAVFSTLGYMTYTTGVPLDEIVRDGIILAFVVFPKALSLMPIGGFELAVVFFMALVIAGISSSVSIIEAINAAVMDKFGISRKKAILPIVILGFFGSLLYTTNAGIHWINMVDYFTSGYLLPIVGITETIVAIWIFNGNKFIDYLNNLSDMKIGKYWKISVGIITPLLLLGIVGSGILALYDAPYGGYAWKYLGIVAIMSVFSVLLSFFISKIKKGGVKTKPKR</sequence>
<organism evidence="8 9">
    <name type="scientific">Methanococcus aeolicus (strain ATCC BAA-1280 / DSM 17508 / OCM 812 / Nankai-3)</name>
    <dbReference type="NCBI Taxonomy" id="419665"/>
    <lineage>
        <taxon>Archaea</taxon>
        <taxon>Methanobacteriati</taxon>
        <taxon>Methanobacteriota</taxon>
        <taxon>Methanomada group</taxon>
        <taxon>Methanococci</taxon>
        <taxon>Methanococcales</taxon>
        <taxon>Methanococcaceae</taxon>
        <taxon>Methanococcus</taxon>
    </lineage>
</organism>
<dbReference type="PRINTS" id="PR00176">
    <property type="entry name" value="NANEUSMPORT"/>
</dbReference>
<evidence type="ECO:0000256" key="3">
    <source>
        <dbReference type="ARBA" id="ARBA00022692"/>
    </source>
</evidence>
<feature type="transmembrane region" description="Helical" evidence="7">
    <location>
        <begin position="84"/>
        <end position="112"/>
    </location>
</feature>
<dbReference type="STRING" id="419665.Maeo_1202"/>
<feature type="transmembrane region" description="Helical" evidence="7">
    <location>
        <begin position="462"/>
        <end position="481"/>
    </location>
</feature>
<keyword evidence="4 7" id="KW-1133">Transmembrane helix</keyword>
<evidence type="ECO:0000256" key="7">
    <source>
        <dbReference type="SAM" id="Phobius"/>
    </source>
</evidence>
<feature type="transmembrane region" description="Helical" evidence="7">
    <location>
        <begin position="426"/>
        <end position="450"/>
    </location>
</feature>
<comment type="similarity">
    <text evidence="6">Belongs to the sodium:neurotransmitter symporter (SNF) (TC 2.A.22) family.</text>
</comment>
<evidence type="ECO:0000256" key="6">
    <source>
        <dbReference type="RuleBase" id="RU003732"/>
    </source>
</evidence>
<dbReference type="PROSITE" id="PS50267">
    <property type="entry name" value="NA_NEUROTRAN_SYMP_3"/>
    <property type="match status" value="1"/>
</dbReference>
<feature type="transmembrane region" description="Helical" evidence="7">
    <location>
        <begin position="42"/>
        <end position="63"/>
    </location>
</feature>
<keyword evidence="9" id="KW-1185">Reference proteome</keyword>
<dbReference type="PANTHER" id="PTHR11616:SF240">
    <property type="entry name" value="BLOATED TUBULES, ISOFORM B-RELATED"/>
    <property type="match status" value="1"/>
</dbReference>
<dbReference type="RefSeq" id="WP_011973911.1">
    <property type="nucleotide sequence ID" value="NC_009635.1"/>
</dbReference>
<evidence type="ECO:0000313" key="9">
    <source>
        <dbReference type="Proteomes" id="UP000001106"/>
    </source>
</evidence>
<feature type="transmembrane region" description="Helical" evidence="7">
    <location>
        <begin position="141"/>
        <end position="165"/>
    </location>
</feature>
<dbReference type="GO" id="GO:0015293">
    <property type="term" value="F:symporter activity"/>
    <property type="evidence" value="ECO:0007669"/>
    <property type="project" value="UniProtKB-KW"/>
</dbReference>
<keyword evidence="6" id="KW-0769">Symport</keyword>
<dbReference type="InterPro" id="IPR000175">
    <property type="entry name" value="Na/ntran_symport"/>
</dbReference>
<evidence type="ECO:0000256" key="4">
    <source>
        <dbReference type="ARBA" id="ARBA00022989"/>
    </source>
</evidence>
<dbReference type="Proteomes" id="UP000001106">
    <property type="component" value="Chromosome"/>
</dbReference>
<dbReference type="NCBIfam" id="NF037979">
    <property type="entry name" value="Na_transp"/>
    <property type="match status" value="1"/>
</dbReference>
<feature type="transmembrane region" description="Helical" evidence="7">
    <location>
        <begin position="177"/>
        <end position="199"/>
    </location>
</feature>
<keyword evidence="2 6" id="KW-0813">Transport</keyword>
<dbReference type="GO" id="GO:0035725">
    <property type="term" value="P:sodium ion transmembrane transport"/>
    <property type="evidence" value="ECO:0007669"/>
    <property type="project" value="TreeGrafter"/>
</dbReference>
<dbReference type="GO" id="GO:0005886">
    <property type="term" value="C:plasma membrane"/>
    <property type="evidence" value="ECO:0007669"/>
    <property type="project" value="TreeGrafter"/>
</dbReference>
<dbReference type="Pfam" id="PF00209">
    <property type="entry name" value="SNF"/>
    <property type="match status" value="2"/>
</dbReference>
<dbReference type="GeneID" id="5327192"/>
<feature type="transmembrane region" description="Helical" evidence="7">
    <location>
        <begin position="317"/>
        <end position="344"/>
    </location>
</feature>
<protein>
    <recommendedName>
        <fullName evidence="6">Transporter</fullName>
    </recommendedName>
</protein>
<feature type="transmembrane region" description="Helical" evidence="7">
    <location>
        <begin position="385"/>
        <end position="406"/>
    </location>
</feature>